<evidence type="ECO:0000313" key="2">
    <source>
        <dbReference type="EMBL" id="KAG7340860.1"/>
    </source>
</evidence>
<organism evidence="2 3">
    <name type="scientific">Nitzschia inconspicua</name>
    <dbReference type="NCBI Taxonomy" id="303405"/>
    <lineage>
        <taxon>Eukaryota</taxon>
        <taxon>Sar</taxon>
        <taxon>Stramenopiles</taxon>
        <taxon>Ochrophyta</taxon>
        <taxon>Bacillariophyta</taxon>
        <taxon>Bacillariophyceae</taxon>
        <taxon>Bacillariophycidae</taxon>
        <taxon>Bacillariales</taxon>
        <taxon>Bacillariaceae</taxon>
        <taxon>Nitzschia</taxon>
    </lineage>
</organism>
<dbReference type="OrthoDB" id="10263222at2759"/>
<evidence type="ECO:0000313" key="3">
    <source>
        <dbReference type="Proteomes" id="UP000693970"/>
    </source>
</evidence>
<keyword evidence="3" id="KW-1185">Reference proteome</keyword>
<feature type="compositionally biased region" description="Acidic residues" evidence="1">
    <location>
        <begin position="228"/>
        <end position="237"/>
    </location>
</feature>
<protein>
    <submittedName>
        <fullName evidence="2">Uncharacterized protein</fullName>
    </submittedName>
</protein>
<reference evidence="2" key="1">
    <citation type="journal article" date="2021" name="Sci. Rep.">
        <title>Diploid genomic architecture of Nitzschia inconspicua, an elite biomass production diatom.</title>
        <authorList>
            <person name="Oliver A."/>
            <person name="Podell S."/>
            <person name="Pinowska A."/>
            <person name="Traller J.C."/>
            <person name="Smith S.R."/>
            <person name="McClure R."/>
            <person name="Beliaev A."/>
            <person name="Bohutskyi P."/>
            <person name="Hill E.A."/>
            <person name="Rabines A."/>
            <person name="Zheng H."/>
            <person name="Allen L.Z."/>
            <person name="Kuo A."/>
            <person name="Grigoriev I.V."/>
            <person name="Allen A.E."/>
            <person name="Hazlebeck D."/>
            <person name="Allen E.E."/>
        </authorList>
    </citation>
    <scope>NUCLEOTIDE SEQUENCE</scope>
    <source>
        <strain evidence="2">Hildebrandi</strain>
    </source>
</reference>
<feature type="region of interest" description="Disordered" evidence="1">
    <location>
        <begin position="228"/>
        <end position="251"/>
    </location>
</feature>
<sequence length="280" mass="31440">MSKCWRRYSTLIQVIGRVWPGFVPMLLVHLVDFVLTIENEVISARWMDPSSARKLYFLYGWIQFVLSQRFVASLDDAFRVVHDTEAGVVDDKSKPKQRNDYFDGITMARLEHLQCLEYPLYSLLERCRPIDETNITTTTTTTTSTLDNGDDDPRSTSKGIHDCLLDILGSQSEQLQVDTANAAETQYLESHDDDQNVITTTTATTNTETTEATKLSLDDMEALLAEEKDENDSEDGLGENHDGSIVTAHNSSMTRPASCAWRRCDVWDPCAIGTLPGYPA</sequence>
<dbReference type="Proteomes" id="UP000693970">
    <property type="component" value="Unassembled WGS sequence"/>
</dbReference>
<dbReference type="EMBL" id="JAGRRH010000027">
    <property type="protein sequence ID" value="KAG7340860.1"/>
    <property type="molecule type" value="Genomic_DNA"/>
</dbReference>
<accession>A0A9K3KCT9</accession>
<name>A0A9K3KCT9_9STRA</name>
<comment type="caution">
    <text evidence="2">The sequence shown here is derived from an EMBL/GenBank/DDBJ whole genome shotgun (WGS) entry which is preliminary data.</text>
</comment>
<reference evidence="2" key="2">
    <citation type="submission" date="2021-04" db="EMBL/GenBank/DDBJ databases">
        <authorList>
            <person name="Podell S."/>
        </authorList>
    </citation>
    <scope>NUCLEOTIDE SEQUENCE</scope>
    <source>
        <strain evidence="2">Hildebrandi</strain>
    </source>
</reference>
<dbReference type="AlphaFoldDB" id="A0A9K3KCT9"/>
<evidence type="ECO:0000256" key="1">
    <source>
        <dbReference type="SAM" id="MobiDB-lite"/>
    </source>
</evidence>
<proteinExistence type="predicted"/>
<gene>
    <name evidence="2" type="ORF">IV203_024403</name>
</gene>